<dbReference type="GO" id="GO:0006412">
    <property type="term" value="P:translation"/>
    <property type="evidence" value="ECO:0007669"/>
    <property type="project" value="InterPro"/>
</dbReference>
<dbReference type="EMBL" id="JXLN01003609">
    <property type="protein sequence ID" value="KPM02998.1"/>
    <property type="molecule type" value="Genomic_DNA"/>
</dbReference>
<dbReference type="CDD" id="cd00337">
    <property type="entry name" value="Ribosomal_uL14"/>
    <property type="match status" value="1"/>
</dbReference>
<dbReference type="GO" id="GO:1990904">
    <property type="term" value="C:ribonucleoprotein complex"/>
    <property type="evidence" value="ECO:0007669"/>
    <property type="project" value="UniProtKB-KW"/>
</dbReference>
<evidence type="ECO:0000256" key="6">
    <source>
        <dbReference type="ARBA" id="ARBA00023274"/>
    </source>
</evidence>
<keyword evidence="12" id="KW-1185">Reference proteome</keyword>
<keyword evidence="6" id="KW-0687">Ribonucleoprotein</keyword>
<evidence type="ECO:0000256" key="8">
    <source>
        <dbReference type="ARBA" id="ARBA00042938"/>
    </source>
</evidence>
<dbReference type="SUPFAM" id="SSF50193">
    <property type="entry name" value="Ribosomal protein L14"/>
    <property type="match status" value="1"/>
</dbReference>
<dbReference type="SMART" id="SM01374">
    <property type="entry name" value="Ribosomal_L14"/>
    <property type="match status" value="1"/>
</dbReference>
<dbReference type="PANTHER" id="PTHR21037">
    <property type="entry name" value="39S RIBOSOMAL PROTEIN L14, MITOCHONDRIAL"/>
    <property type="match status" value="1"/>
</dbReference>
<evidence type="ECO:0000313" key="9">
    <source>
        <dbReference type="EMBL" id="KAF7488188.1"/>
    </source>
</evidence>
<comment type="subcellular location">
    <subcellularLocation>
        <location evidence="1">Mitochondrion</location>
    </subcellularLocation>
</comment>
<dbReference type="InterPro" id="IPR000218">
    <property type="entry name" value="Ribosomal_uL14"/>
</dbReference>
<keyword evidence="5" id="KW-0496">Mitochondrion</keyword>
<dbReference type="GO" id="GO:0003735">
    <property type="term" value="F:structural constituent of ribosome"/>
    <property type="evidence" value="ECO:0007669"/>
    <property type="project" value="InterPro"/>
</dbReference>
<dbReference type="GO" id="GO:0005840">
    <property type="term" value="C:ribosome"/>
    <property type="evidence" value="ECO:0007669"/>
    <property type="project" value="UniProtKB-KW"/>
</dbReference>
<accession>A0A131ZVV9</accession>
<evidence type="ECO:0000256" key="5">
    <source>
        <dbReference type="ARBA" id="ARBA00023128"/>
    </source>
</evidence>
<proteinExistence type="inferred from homology"/>
<dbReference type="AlphaFoldDB" id="A0A131ZVV9"/>
<dbReference type="InterPro" id="IPR036853">
    <property type="entry name" value="Ribosomal_uL14_sf"/>
</dbReference>
<dbReference type="VEuPathDB" id="VectorBase:SSCA007928"/>
<dbReference type="HAMAP" id="MF_01367">
    <property type="entry name" value="Ribosomal_uL14"/>
    <property type="match status" value="1"/>
</dbReference>
<comment type="similarity">
    <text evidence="2">Belongs to the universal ribosomal protein uL14 family.</text>
</comment>
<evidence type="ECO:0000256" key="7">
    <source>
        <dbReference type="ARBA" id="ARBA00040118"/>
    </source>
</evidence>
<evidence type="ECO:0000313" key="13">
    <source>
        <dbReference type="Proteomes" id="UP000616769"/>
    </source>
</evidence>
<dbReference type="Proteomes" id="UP000070412">
    <property type="component" value="Unassembled WGS sequence"/>
</dbReference>
<evidence type="ECO:0000256" key="2">
    <source>
        <dbReference type="ARBA" id="ARBA00010745"/>
    </source>
</evidence>
<evidence type="ECO:0000256" key="3">
    <source>
        <dbReference type="ARBA" id="ARBA00022946"/>
    </source>
</evidence>
<dbReference type="OMA" id="RCIHVYT"/>
<name>A0A131ZVV9_SARSC</name>
<dbReference type="Proteomes" id="UP000616769">
    <property type="component" value="Unassembled WGS sequence"/>
</dbReference>
<reference evidence="9" key="3">
    <citation type="submission" date="2020-01" db="EMBL/GenBank/DDBJ databases">
        <authorList>
            <person name="Korhonen P.K.K."/>
            <person name="Guangxu M.G."/>
            <person name="Wang T.W."/>
            <person name="Stroehlein A.J.S."/>
            <person name="Young N.D."/>
            <person name="Ang C.-S.A."/>
            <person name="Fernando D.W.F."/>
            <person name="Lu H.L."/>
            <person name="Taylor S.T."/>
            <person name="Ehtesham M.E.M."/>
            <person name="Najaraj S.H.N."/>
            <person name="Harsha G.H.G."/>
            <person name="Madugundu A.M."/>
            <person name="Renuse S.R."/>
            <person name="Holt D.H."/>
            <person name="Pandey A.P."/>
            <person name="Papenfuss A.P."/>
            <person name="Gasser R.B.G."/>
            <person name="Fischer K.F."/>
        </authorList>
    </citation>
    <scope>NUCLEOTIDE SEQUENCE</scope>
    <source>
        <strain evidence="9">SSS_KF_BRIS2020</strain>
    </source>
</reference>
<organism evidence="10 13">
    <name type="scientific">Sarcoptes scabiei</name>
    <name type="common">Itch mite</name>
    <name type="synonym">Acarus scabiei</name>
    <dbReference type="NCBI Taxonomy" id="52283"/>
    <lineage>
        <taxon>Eukaryota</taxon>
        <taxon>Metazoa</taxon>
        <taxon>Ecdysozoa</taxon>
        <taxon>Arthropoda</taxon>
        <taxon>Chelicerata</taxon>
        <taxon>Arachnida</taxon>
        <taxon>Acari</taxon>
        <taxon>Acariformes</taxon>
        <taxon>Sarcoptiformes</taxon>
        <taxon>Astigmata</taxon>
        <taxon>Psoroptidia</taxon>
        <taxon>Sarcoptoidea</taxon>
        <taxon>Sarcoptidae</taxon>
        <taxon>Sarcoptinae</taxon>
        <taxon>Sarcoptes</taxon>
    </lineage>
</organism>
<dbReference type="EnsemblMetazoa" id="SSS_3762s_mrna">
    <property type="protein sequence ID" value="KAF7488188.1"/>
    <property type="gene ID" value="SSS_3762"/>
</dbReference>
<evidence type="ECO:0000313" key="12">
    <source>
        <dbReference type="Proteomes" id="UP000070412"/>
    </source>
</evidence>
<evidence type="ECO:0000313" key="11">
    <source>
        <dbReference type="EnsemblMetazoa" id="KAF7488188.1"/>
    </source>
</evidence>
<dbReference type="PANTHER" id="PTHR21037:SF3">
    <property type="entry name" value="LARGE RIBOSOMAL SUBUNIT PROTEIN UL14M"/>
    <property type="match status" value="1"/>
</dbReference>
<keyword evidence="3" id="KW-0809">Transit peptide</keyword>
<sequence>MNAHVWNILNRNSINLKHIWTDGHRQIHSTNVMQWVRDHTRMRVVDNSKIGKEAMLEGKKVKCIHVYKKNAKIRDGQLGDKILVTIKGQMKQGYVVGLVAEQRPMIPKFDTNNVVLVEKNGNPTGSRVVVPIPNYLRSKGPALAKIVAIASRLV</sequence>
<evidence type="ECO:0000256" key="4">
    <source>
        <dbReference type="ARBA" id="ARBA00022980"/>
    </source>
</evidence>
<protein>
    <recommendedName>
        <fullName evidence="7">Large ribosomal subunit protein uL14m</fullName>
    </recommendedName>
    <alternativeName>
        <fullName evidence="8">39S ribosomal protein L14, mitochondrial</fullName>
    </alternativeName>
</protein>
<dbReference type="Gene3D" id="2.40.150.20">
    <property type="entry name" value="Ribosomal protein L14"/>
    <property type="match status" value="1"/>
</dbReference>
<reference evidence="10 13" key="1">
    <citation type="journal article" date="2015" name="Parasit. Vectors">
        <title>Draft genome of the scabies mite.</title>
        <authorList>
            <person name="Rider S.D.Jr."/>
            <person name="Morgan M.S."/>
            <person name="Arlian L.G."/>
        </authorList>
    </citation>
    <scope>NUCLEOTIDE SEQUENCE [LARGE SCALE GENOMIC DNA]</scope>
    <source>
        <strain evidence="10">Arlian Lab</strain>
    </source>
</reference>
<gene>
    <name evidence="10" type="ORF">QR98_0014260</name>
    <name evidence="9" type="ORF">SSS_3762</name>
</gene>
<evidence type="ECO:0000256" key="1">
    <source>
        <dbReference type="ARBA" id="ARBA00004173"/>
    </source>
</evidence>
<dbReference type="Pfam" id="PF00238">
    <property type="entry name" value="Ribosomal_L14"/>
    <property type="match status" value="1"/>
</dbReference>
<dbReference type="FunFam" id="2.40.150.20:FF:000018">
    <property type="entry name" value="Ribosomal protein L14, putative"/>
    <property type="match status" value="1"/>
</dbReference>
<reference evidence="11" key="4">
    <citation type="submission" date="2022-06" db="UniProtKB">
        <authorList>
            <consortium name="EnsemblMetazoa"/>
        </authorList>
    </citation>
    <scope>IDENTIFICATION</scope>
</reference>
<dbReference type="EMBL" id="WVUK01000066">
    <property type="protein sequence ID" value="KAF7488188.1"/>
    <property type="molecule type" value="Genomic_DNA"/>
</dbReference>
<evidence type="ECO:0000313" key="10">
    <source>
        <dbReference type="EMBL" id="KPM02998.1"/>
    </source>
</evidence>
<dbReference type="OrthoDB" id="274765at2759"/>
<dbReference type="GO" id="GO:0005739">
    <property type="term" value="C:mitochondrion"/>
    <property type="evidence" value="ECO:0007669"/>
    <property type="project" value="UniProtKB-SubCell"/>
</dbReference>
<reference evidence="12" key="2">
    <citation type="journal article" date="2020" name="PLoS Negl. Trop. Dis.">
        <title>High-quality nuclear genome for Sarcoptes scabiei-A critical resource for a neglected parasite.</title>
        <authorList>
            <person name="Korhonen P.K."/>
            <person name="Gasser R.B."/>
            <person name="Ma G."/>
            <person name="Wang T."/>
            <person name="Stroehlein A.J."/>
            <person name="Young N.D."/>
            <person name="Ang C.S."/>
            <person name="Fernando D.D."/>
            <person name="Lu H.C."/>
            <person name="Taylor S."/>
            <person name="Reynolds S.L."/>
            <person name="Mofiz E."/>
            <person name="Najaraj S.H."/>
            <person name="Gowda H."/>
            <person name="Madugundu A."/>
            <person name="Renuse S."/>
            <person name="Holt D."/>
            <person name="Pandey A."/>
            <person name="Papenfuss A.T."/>
            <person name="Fischer K."/>
        </authorList>
    </citation>
    <scope>NUCLEOTIDE SEQUENCE [LARGE SCALE GENOMIC DNA]</scope>
</reference>
<keyword evidence="4 10" id="KW-0689">Ribosomal protein</keyword>